<accession>A0A1G6WHF6</accession>
<dbReference type="RefSeq" id="WP_091455447.1">
    <property type="nucleotide sequence ID" value="NZ_FMZZ01000015.1"/>
</dbReference>
<dbReference type="EMBL" id="FMZZ01000015">
    <property type="protein sequence ID" value="SDD65228.1"/>
    <property type="molecule type" value="Genomic_DNA"/>
</dbReference>
<protein>
    <submittedName>
        <fullName evidence="2">Uncharacterized protein</fullName>
    </submittedName>
</protein>
<organism evidence="2 3">
    <name type="scientific">Actinokineospora iranica</name>
    <dbReference type="NCBI Taxonomy" id="1271860"/>
    <lineage>
        <taxon>Bacteria</taxon>
        <taxon>Bacillati</taxon>
        <taxon>Actinomycetota</taxon>
        <taxon>Actinomycetes</taxon>
        <taxon>Pseudonocardiales</taxon>
        <taxon>Pseudonocardiaceae</taxon>
        <taxon>Actinokineospora</taxon>
    </lineage>
</organism>
<dbReference type="AlphaFoldDB" id="A0A1G6WHF6"/>
<keyword evidence="3" id="KW-1185">Reference proteome</keyword>
<feature type="signal peptide" evidence="1">
    <location>
        <begin position="1"/>
        <end position="24"/>
    </location>
</feature>
<dbReference type="Proteomes" id="UP000199501">
    <property type="component" value="Unassembled WGS sequence"/>
</dbReference>
<evidence type="ECO:0000313" key="2">
    <source>
        <dbReference type="EMBL" id="SDD65228.1"/>
    </source>
</evidence>
<evidence type="ECO:0000256" key="1">
    <source>
        <dbReference type="SAM" id="SignalP"/>
    </source>
</evidence>
<sequence length="100" mass="10542">MRRIAITVAVASAVVLLSAPGVAAAPGVVRLYSPDGQIKTVQDPRPLVCYRGFGADTAVVNRTSATIFLFPDPGCRTDIHDPVEPGDTKFSTAAAFMTHE</sequence>
<evidence type="ECO:0000313" key="3">
    <source>
        <dbReference type="Proteomes" id="UP000199501"/>
    </source>
</evidence>
<reference evidence="3" key="1">
    <citation type="submission" date="2016-10" db="EMBL/GenBank/DDBJ databases">
        <authorList>
            <person name="Varghese N."/>
            <person name="Submissions S."/>
        </authorList>
    </citation>
    <scope>NUCLEOTIDE SEQUENCE [LARGE SCALE GENOMIC DNA]</scope>
    <source>
        <strain evidence="3">IBRC-M 10403</strain>
    </source>
</reference>
<dbReference type="OrthoDB" id="4351018at2"/>
<keyword evidence="1" id="KW-0732">Signal</keyword>
<proteinExistence type="predicted"/>
<feature type="chain" id="PRO_5011746703" evidence="1">
    <location>
        <begin position="25"/>
        <end position="100"/>
    </location>
</feature>
<name>A0A1G6WHF6_9PSEU</name>
<gene>
    <name evidence="2" type="ORF">SAMN05216174_1155</name>
</gene>